<dbReference type="Pfam" id="PF00501">
    <property type="entry name" value="AMP-binding"/>
    <property type="match status" value="1"/>
</dbReference>
<dbReference type="InterPro" id="IPR020845">
    <property type="entry name" value="AMP-binding_CS"/>
</dbReference>
<organism evidence="4 5">
    <name type="scientific">Thyridium curvatum</name>
    <dbReference type="NCBI Taxonomy" id="1093900"/>
    <lineage>
        <taxon>Eukaryota</taxon>
        <taxon>Fungi</taxon>
        <taxon>Dikarya</taxon>
        <taxon>Ascomycota</taxon>
        <taxon>Pezizomycotina</taxon>
        <taxon>Sordariomycetes</taxon>
        <taxon>Sordariomycetidae</taxon>
        <taxon>Thyridiales</taxon>
        <taxon>Thyridiaceae</taxon>
        <taxon>Thyridium</taxon>
    </lineage>
</organism>
<sequence>MTIYSSDIKVDIPLDLNLTELLHSSAQSPPVPGSHIVFEDDLEGRSLSLDGLRRNAGALAHTLHSRYNPRDQSRWALILPNCVTIIEAFHAVLWLGGVVCPINHQLPASDISHALAVTKPEYAIVYAPVVRKVEEAIEAARRKDPNASAPQIIVVLDESHSHYPTLHQGFSAHKILPVPHYNSTEDRLASIHLSSGTTGLPKGVKLSHLNYVANVYQLQRHDPDRWSPEESVLSITPFVHLANGTIPFFLGPWTGMRHIIMTSFDVEQLGRTVQRTRPTTIQMVPAIARLFFQR</sequence>
<dbReference type="OrthoDB" id="1898221at2759"/>
<gene>
    <name evidence="4" type="ORF">E0L32_001081</name>
</gene>
<dbReference type="PROSITE" id="PS00455">
    <property type="entry name" value="AMP_BINDING"/>
    <property type="match status" value="1"/>
</dbReference>
<dbReference type="Gene3D" id="3.40.50.12780">
    <property type="entry name" value="N-terminal domain of ligase-like"/>
    <property type="match status" value="1"/>
</dbReference>
<dbReference type="GO" id="GO:0016405">
    <property type="term" value="F:CoA-ligase activity"/>
    <property type="evidence" value="ECO:0007669"/>
    <property type="project" value="TreeGrafter"/>
</dbReference>
<dbReference type="PANTHER" id="PTHR24096:SF149">
    <property type="entry name" value="AMP-BINDING DOMAIN-CONTAINING PROTEIN-RELATED"/>
    <property type="match status" value="1"/>
</dbReference>
<dbReference type="PANTHER" id="PTHR24096">
    <property type="entry name" value="LONG-CHAIN-FATTY-ACID--COA LIGASE"/>
    <property type="match status" value="1"/>
</dbReference>
<dbReference type="InParanoid" id="A0A507AU47"/>
<dbReference type="SUPFAM" id="SSF56801">
    <property type="entry name" value="Acetyl-CoA synthetase-like"/>
    <property type="match status" value="1"/>
</dbReference>
<evidence type="ECO:0000313" key="5">
    <source>
        <dbReference type="Proteomes" id="UP000319257"/>
    </source>
</evidence>
<dbReference type="GeneID" id="41968528"/>
<protein>
    <recommendedName>
        <fullName evidence="3">AMP-dependent synthetase/ligase domain-containing protein</fullName>
    </recommendedName>
</protein>
<dbReference type="InterPro" id="IPR000873">
    <property type="entry name" value="AMP-dep_synth/lig_dom"/>
</dbReference>
<accession>A0A507AU47</accession>
<evidence type="ECO:0000256" key="1">
    <source>
        <dbReference type="ARBA" id="ARBA00006432"/>
    </source>
</evidence>
<evidence type="ECO:0000313" key="4">
    <source>
        <dbReference type="EMBL" id="TPX11263.1"/>
    </source>
</evidence>
<dbReference type="EMBL" id="SKBQ01000004">
    <property type="protein sequence ID" value="TPX11263.1"/>
    <property type="molecule type" value="Genomic_DNA"/>
</dbReference>
<dbReference type="Proteomes" id="UP000319257">
    <property type="component" value="Unassembled WGS sequence"/>
</dbReference>
<evidence type="ECO:0000256" key="2">
    <source>
        <dbReference type="ARBA" id="ARBA00022598"/>
    </source>
</evidence>
<comment type="similarity">
    <text evidence="1">Belongs to the ATP-dependent AMP-binding enzyme family.</text>
</comment>
<keyword evidence="2" id="KW-0436">Ligase</keyword>
<dbReference type="InterPro" id="IPR042099">
    <property type="entry name" value="ANL_N_sf"/>
</dbReference>
<evidence type="ECO:0000259" key="3">
    <source>
        <dbReference type="Pfam" id="PF00501"/>
    </source>
</evidence>
<dbReference type="GO" id="GO:0019748">
    <property type="term" value="P:secondary metabolic process"/>
    <property type="evidence" value="ECO:0007669"/>
    <property type="project" value="TreeGrafter"/>
</dbReference>
<feature type="domain" description="AMP-dependent synthetase/ligase" evidence="3">
    <location>
        <begin position="38"/>
        <end position="292"/>
    </location>
</feature>
<dbReference type="RefSeq" id="XP_030992974.1">
    <property type="nucleotide sequence ID" value="XM_031133517.1"/>
</dbReference>
<dbReference type="STRING" id="1093900.A0A507AU47"/>
<comment type="caution">
    <text evidence="4">The sequence shown here is derived from an EMBL/GenBank/DDBJ whole genome shotgun (WGS) entry which is preliminary data.</text>
</comment>
<name>A0A507AU47_9PEZI</name>
<dbReference type="AlphaFoldDB" id="A0A507AU47"/>
<reference evidence="4 5" key="1">
    <citation type="submission" date="2019-06" db="EMBL/GenBank/DDBJ databases">
        <title>Draft genome sequence of the filamentous fungus Phialemoniopsis curvata isolated from diesel fuel.</title>
        <authorList>
            <person name="Varaljay V.A."/>
            <person name="Lyon W.J."/>
            <person name="Crouch A.L."/>
            <person name="Drake C.E."/>
            <person name="Hollomon J.M."/>
            <person name="Nadeau L.J."/>
            <person name="Nunn H.S."/>
            <person name="Stevenson B.S."/>
            <person name="Bojanowski C.L."/>
            <person name="Crookes-Goodson W.J."/>
        </authorList>
    </citation>
    <scope>NUCLEOTIDE SEQUENCE [LARGE SCALE GENOMIC DNA]</scope>
    <source>
        <strain evidence="4 5">D216</strain>
    </source>
</reference>
<proteinExistence type="inferred from homology"/>
<keyword evidence="5" id="KW-1185">Reference proteome</keyword>